<feature type="compositionally biased region" description="Basic and acidic residues" evidence="1">
    <location>
        <begin position="278"/>
        <end position="287"/>
    </location>
</feature>
<keyword evidence="3" id="KW-1185">Reference proteome</keyword>
<feature type="compositionally biased region" description="Acidic residues" evidence="1">
    <location>
        <begin position="500"/>
        <end position="517"/>
    </location>
</feature>
<feature type="compositionally biased region" description="Polar residues" evidence="1">
    <location>
        <begin position="307"/>
        <end position="324"/>
    </location>
</feature>
<dbReference type="Proteomes" id="UP001151699">
    <property type="component" value="Chromosome C"/>
</dbReference>
<dbReference type="OrthoDB" id="7764553at2759"/>
<dbReference type="AlphaFoldDB" id="A0A9Q0RW99"/>
<name>A0A9Q0RW99_9DIPT</name>
<feature type="region of interest" description="Disordered" evidence="1">
    <location>
        <begin position="278"/>
        <end position="324"/>
    </location>
</feature>
<feature type="compositionally biased region" description="Polar residues" evidence="1">
    <location>
        <begin position="402"/>
        <end position="418"/>
    </location>
</feature>
<proteinExistence type="predicted"/>
<feature type="region of interest" description="Disordered" evidence="1">
    <location>
        <begin position="499"/>
        <end position="544"/>
    </location>
</feature>
<protein>
    <submittedName>
        <fullName evidence="2">Uncharacterized protein</fullName>
    </submittedName>
</protein>
<gene>
    <name evidence="2" type="ORF">Bhyg_13331</name>
</gene>
<feature type="non-terminal residue" evidence="2">
    <location>
        <position position="1"/>
    </location>
</feature>
<feature type="region of interest" description="Disordered" evidence="1">
    <location>
        <begin position="388"/>
        <end position="418"/>
    </location>
</feature>
<evidence type="ECO:0000313" key="3">
    <source>
        <dbReference type="Proteomes" id="UP001151699"/>
    </source>
</evidence>
<reference evidence="2" key="1">
    <citation type="submission" date="2022-07" db="EMBL/GenBank/DDBJ databases">
        <authorList>
            <person name="Trinca V."/>
            <person name="Uliana J.V.C."/>
            <person name="Torres T.T."/>
            <person name="Ward R.J."/>
            <person name="Monesi N."/>
        </authorList>
    </citation>
    <scope>NUCLEOTIDE SEQUENCE</scope>
    <source>
        <strain evidence="2">HSMRA1968</strain>
        <tissue evidence="2">Whole embryos</tissue>
    </source>
</reference>
<sequence>ADLQNLQLQFFFKVEFYDGAQESIQPTETAGQYRNVQELEVLCFDDYRSDSDNVDDAFVMGIAPPTNTTEEAIDVARKDDSIEQQVTKFDGNQTDTLALFNCIENFEDCVESVIREITGDGSKSTACDELTELFQTYDEQIAENTKVDSIQLTDEWSQEFDVTSYDKGAVEYEKASLEEFLQQDPIESLESPSILETSTNDIGDVPAAYVVFQDPNNPLNFRVCEKETSNELDADIQISVGSQLHTLKSCSVKLTNCLFKPQQSNPLESITFCVDDPPEHESKKPKMSDVTAQSEVNVGGKRPIKGKNQSTINTSAKSKPLHSSEQKIASINEWLQASSQNQQDDHVVNGILHDASLTSLADIESLQLATYMESIEQTPSMPILDLPDGTNSSETIPAPADNHSSLEVSTDEPNTSTNRCCEQPIGDISNISAKEKNSAEIVVEDSCVELKVVKSIEEAEDTQDSCITVSSQKTSETLMKKQANSQSFDWKAFDNYSTDLDYEPSETSESEEEEDEEIPRSSNAEQKNPIDGVESKSASTETPVSLANNVSECRVLMKMIETFTSKSHKTSPINIVRPLRQEVNNTRCLSLDLLERASDDSEDLLRKQILFLFSRACIDHMKKEVCRIKCPYTHCLPPEHVVFDKMMLFPSDALKKIYEEFIVKNEIPFVKYFPIVAEAFGKKKMELSLLAAIKHCENHNQINYFKYIFRGMISIGWPRRKALKIITDCCQKCSTACNTILDIILNTDPLTLIDLLRNYCKNANIQDHHMTIFLHKICVNPAPSLLPVFVDMLERYSESNNHDAGTLKMMLFQCKRLVAGNDNLIRRLNHITMRVD</sequence>
<accession>A0A9Q0RW99</accession>
<dbReference type="EMBL" id="WJQU01000004">
    <property type="protein sequence ID" value="KAJ6634752.1"/>
    <property type="molecule type" value="Genomic_DNA"/>
</dbReference>
<comment type="caution">
    <text evidence="2">The sequence shown here is derived from an EMBL/GenBank/DDBJ whole genome shotgun (WGS) entry which is preliminary data.</text>
</comment>
<evidence type="ECO:0000256" key="1">
    <source>
        <dbReference type="SAM" id="MobiDB-lite"/>
    </source>
</evidence>
<organism evidence="2 3">
    <name type="scientific">Pseudolycoriella hygida</name>
    <dbReference type="NCBI Taxonomy" id="35572"/>
    <lineage>
        <taxon>Eukaryota</taxon>
        <taxon>Metazoa</taxon>
        <taxon>Ecdysozoa</taxon>
        <taxon>Arthropoda</taxon>
        <taxon>Hexapoda</taxon>
        <taxon>Insecta</taxon>
        <taxon>Pterygota</taxon>
        <taxon>Neoptera</taxon>
        <taxon>Endopterygota</taxon>
        <taxon>Diptera</taxon>
        <taxon>Nematocera</taxon>
        <taxon>Sciaroidea</taxon>
        <taxon>Sciaridae</taxon>
        <taxon>Pseudolycoriella</taxon>
    </lineage>
</organism>
<evidence type="ECO:0000313" key="2">
    <source>
        <dbReference type="EMBL" id="KAJ6634752.1"/>
    </source>
</evidence>